<evidence type="ECO:0000256" key="1">
    <source>
        <dbReference type="SAM" id="Phobius"/>
    </source>
</evidence>
<feature type="transmembrane region" description="Helical" evidence="1">
    <location>
        <begin position="7"/>
        <end position="26"/>
    </location>
</feature>
<gene>
    <name evidence="2" type="ORF">CLV34_2013</name>
</gene>
<sequence>MGQVRRTTWLWLVGAAVVVVVLAWGISGERPFVSWTIGRLWVVLLGAVMVRSVAPGAAGPPPRPVG</sequence>
<proteinExistence type="predicted"/>
<dbReference type="Proteomes" id="UP000231586">
    <property type="component" value="Unassembled WGS sequence"/>
</dbReference>
<accession>A0A2M8WR72</accession>
<protein>
    <submittedName>
        <fullName evidence="2">Uncharacterized protein</fullName>
    </submittedName>
</protein>
<evidence type="ECO:0000313" key="3">
    <source>
        <dbReference type="Proteomes" id="UP000231586"/>
    </source>
</evidence>
<name>A0A2M8WR72_9MICO</name>
<evidence type="ECO:0000313" key="2">
    <source>
        <dbReference type="EMBL" id="PJI93440.1"/>
    </source>
</evidence>
<dbReference type="EMBL" id="PGTZ01000008">
    <property type="protein sequence ID" value="PJI93440.1"/>
    <property type="molecule type" value="Genomic_DNA"/>
</dbReference>
<organism evidence="2 3">
    <name type="scientific">Luteimicrobium subarcticum</name>
    <dbReference type="NCBI Taxonomy" id="620910"/>
    <lineage>
        <taxon>Bacteria</taxon>
        <taxon>Bacillati</taxon>
        <taxon>Actinomycetota</taxon>
        <taxon>Actinomycetes</taxon>
        <taxon>Micrococcales</taxon>
        <taxon>Luteimicrobium</taxon>
    </lineage>
</organism>
<comment type="caution">
    <text evidence="2">The sequence shown here is derived from an EMBL/GenBank/DDBJ whole genome shotgun (WGS) entry which is preliminary data.</text>
</comment>
<keyword evidence="1" id="KW-1133">Transmembrane helix</keyword>
<reference evidence="2 3" key="1">
    <citation type="submission" date="2017-11" db="EMBL/GenBank/DDBJ databases">
        <title>Genomic Encyclopedia of Archaeal and Bacterial Type Strains, Phase II (KMG-II): From Individual Species to Whole Genera.</title>
        <authorList>
            <person name="Goeker M."/>
        </authorList>
    </citation>
    <scope>NUCLEOTIDE SEQUENCE [LARGE SCALE GENOMIC DNA]</scope>
    <source>
        <strain evidence="2 3">DSM 22413</strain>
    </source>
</reference>
<keyword evidence="3" id="KW-1185">Reference proteome</keyword>
<dbReference type="RefSeq" id="WP_100350130.1">
    <property type="nucleotide sequence ID" value="NZ_PGTZ01000008.1"/>
</dbReference>
<dbReference type="AlphaFoldDB" id="A0A2M8WR72"/>
<keyword evidence="1" id="KW-0472">Membrane</keyword>
<keyword evidence="1" id="KW-0812">Transmembrane</keyword>